<reference evidence="1" key="2">
    <citation type="journal article" date="2015" name="Data Brief">
        <title>Shoot transcriptome of the giant reed, Arundo donax.</title>
        <authorList>
            <person name="Barrero R.A."/>
            <person name="Guerrero F.D."/>
            <person name="Moolhuijzen P."/>
            <person name="Goolsby J.A."/>
            <person name="Tidwell J."/>
            <person name="Bellgard S.E."/>
            <person name="Bellgard M.I."/>
        </authorList>
    </citation>
    <scope>NUCLEOTIDE SEQUENCE</scope>
    <source>
        <tissue evidence="1">Shoot tissue taken approximately 20 cm above the soil surface</tissue>
    </source>
</reference>
<sequence>MFTVVVGSCRPRQRAGTQLVYSMSHVSVCQYTQYSRGTNKLFIRPQILNQPYADTSTDTCYNDQTPWTLVLNWV</sequence>
<evidence type="ECO:0000313" key="1">
    <source>
        <dbReference type="EMBL" id="JAD20929.1"/>
    </source>
</evidence>
<organism evidence="1">
    <name type="scientific">Arundo donax</name>
    <name type="common">Giant reed</name>
    <name type="synonym">Donax arundinaceus</name>
    <dbReference type="NCBI Taxonomy" id="35708"/>
    <lineage>
        <taxon>Eukaryota</taxon>
        <taxon>Viridiplantae</taxon>
        <taxon>Streptophyta</taxon>
        <taxon>Embryophyta</taxon>
        <taxon>Tracheophyta</taxon>
        <taxon>Spermatophyta</taxon>
        <taxon>Magnoliopsida</taxon>
        <taxon>Liliopsida</taxon>
        <taxon>Poales</taxon>
        <taxon>Poaceae</taxon>
        <taxon>PACMAD clade</taxon>
        <taxon>Arundinoideae</taxon>
        <taxon>Arundineae</taxon>
        <taxon>Arundo</taxon>
    </lineage>
</organism>
<proteinExistence type="predicted"/>
<accession>A0A0A8Y4P3</accession>
<protein>
    <submittedName>
        <fullName evidence="1">Uncharacterized protein</fullName>
    </submittedName>
</protein>
<reference evidence="1" key="1">
    <citation type="submission" date="2014-09" db="EMBL/GenBank/DDBJ databases">
        <authorList>
            <person name="Magalhaes I.L.F."/>
            <person name="Oliveira U."/>
            <person name="Santos F.R."/>
            <person name="Vidigal T.H.D.A."/>
            <person name="Brescovit A.D."/>
            <person name="Santos A.J."/>
        </authorList>
    </citation>
    <scope>NUCLEOTIDE SEQUENCE</scope>
    <source>
        <tissue evidence="1">Shoot tissue taken approximately 20 cm above the soil surface</tissue>
    </source>
</reference>
<name>A0A0A8Y4P3_ARUDO</name>
<dbReference type="EMBL" id="GBRH01276966">
    <property type="protein sequence ID" value="JAD20929.1"/>
    <property type="molecule type" value="Transcribed_RNA"/>
</dbReference>
<dbReference type="AlphaFoldDB" id="A0A0A8Y4P3"/>